<reference evidence="2 3" key="1">
    <citation type="submission" date="2020-10" db="EMBL/GenBank/DDBJ databases">
        <title>Genome sequencing of Massilia sp. LPB0304.</title>
        <authorList>
            <person name="Kim J."/>
        </authorList>
    </citation>
    <scope>NUCLEOTIDE SEQUENCE [LARGE SCALE GENOMIC DNA]</scope>
    <source>
        <strain evidence="2 3">LPB0304</strain>
    </source>
</reference>
<dbReference type="PANTHER" id="PTHR11102:SF160">
    <property type="entry name" value="ERAD-ASSOCIATED E3 UBIQUITIN-PROTEIN LIGASE COMPONENT HRD3"/>
    <property type="match status" value="1"/>
</dbReference>
<evidence type="ECO:0000313" key="2">
    <source>
        <dbReference type="EMBL" id="QOL51045.1"/>
    </source>
</evidence>
<dbReference type="Gene3D" id="1.25.40.10">
    <property type="entry name" value="Tetratricopeptide repeat domain"/>
    <property type="match status" value="2"/>
</dbReference>
<feature type="region of interest" description="Disordered" evidence="1">
    <location>
        <begin position="551"/>
        <end position="578"/>
    </location>
</feature>
<dbReference type="Pfam" id="PF08238">
    <property type="entry name" value="Sel1"/>
    <property type="match status" value="4"/>
</dbReference>
<dbReference type="KEGG" id="mlir:LPB04_07120"/>
<keyword evidence="3" id="KW-1185">Reference proteome</keyword>
<dbReference type="AlphaFoldDB" id="A0A7L9UA39"/>
<dbReference type="RefSeq" id="WP_193688026.1">
    <property type="nucleotide sequence ID" value="NZ_CP062941.1"/>
</dbReference>
<gene>
    <name evidence="2" type="ORF">LPB04_07120</name>
</gene>
<evidence type="ECO:0000256" key="1">
    <source>
        <dbReference type="SAM" id="MobiDB-lite"/>
    </source>
</evidence>
<dbReference type="Proteomes" id="UP000593875">
    <property type="component" value="Chromosome"/>
</dbReference>
<feature type="region of interest" description="Disordered" evidence="1">
    <location>
        <begin position="171"/>
        <end position="200"/>
    </location>
</feature>
<name>A0A7L9UA39_9BURK</name>
<dbReference type="InterPro" id="IPR006597">
    <property type="entry name" value="Sel1-like"/>
</dbReference>
<sequence>MANREELAIIRGARSGRAEAQLELGKRYLFGSAGLPRSLPTALHWLDRAARQGCAESCELIGSHIPLDLARAHGTPLTPWYERAYDGGNLRAGLVLAQLLLEDGRAAPDALHAKAVHALEEAARAGFAEAQWLLARRPEIAASIQAGMSLAAASGTGMGMGSVAVAVQHPAAPPRDRAGQVSERRATARPGAADAGTAAAAGQPWLRRAADNGLAEAQFALLEQSWAAESWHDYLARALPLARALVDSGGSKHTRRLAPGEVTLLSRTARLLAEGKGNAEAGSDEIHAFWELAAAEHDRHAQLAIGLWYARMQVDGTRIQGGTGAANFKKAIRWLLLAGEQGLAEAWYALSRIYLKPEFSQRNVADAQRYLERAADMGYEIAQLECGNNAWRARRENESNDVRAVFWLQQAAAQGNAEAGVALRKIAPRLDDASHTETGALRDCVGDLSAHPLLAARLELAALFGLSRAETLLLDVTAADQGHCLVIDIRASYGRSKRRLVMVNTAPERQALDRIVRLFENVDCGPGGPEGNYRQRLYRLRTLMADAAMGERTLDDTDGRLTPPVTPERGNPSYGMAA</sequence>
<proteinExistence type="predicted"/>
<dbReference type="SUPFAM" id="SSF81901">
    <property type="entry name" value="HCP-like"/>
    <property type="match status" value="2"/>
</dbReference>
<organism evidence="2 3">
    <name type="scientific">Massilia litorea</name>
    <dbReference type="NCBI Taxonomy" id="2769491"/>
    <lineage>
        <taxon>Bacteria</taxon>
        <taxon>Pseudomonadati</taxon>
        <taxon>Pseudomonadota</taxon>
        <taxon>Betaproteobacteria</taxon>
        <taxon>Burkholderiales</taxon>
        <taxon>Oxalobacteraceae</taxon>
        <taxon>Telluria group</taxon>
        <taxon>Massilia</taxon>
    </lineage>
</organism>
<accession>A0A7L9UA39</accession>
<protein>
    <submittedName>
        <fullName evidence="2">Sel1 repeat family protein</fullName>
    </submittedName>
</protein>
<dbReference type="EMBL" id="CP062941">
    <property type="protein sequence ID" value="QOL51045.1"/>
    <property type="molecule type" value="Genomic_DNA"/>
</dbReference>
<dbReference type="SMART" id="SM00671">
    <property type="entry name" value="SEL1"/>
    <property type="match status" value="4"/>
</dbReference>
<feature type="compositionally biased region" description="Basic and acidic residues" evidence="1">
    <location>
        <begin position="174"/>
        <end position="186"/>
    </location>
</feature>
<dbReference type="InterPro" id="IPR050767">
    <property type="entry name" value="Sel1_AlgK"/>
</dbReference>
<feature type="compositionally biased region" description="Low complexity" evidence="1">
    <location>
        <begin position="188"/>
        <end position="200"/>
    </location>
</feature>
<dbReference type="InterPro" id="IPR011990">
    <property type="entry name" value="TPR-like_helical_dom_sf"/>
</dbReference>
<dbReference type="PANTHER" id="PTHR11102">
    <property type="entry name" value="SEL-1-LIKE PROTEIN"/>
    <property type="match status" value="1"/>
</dbReference>
<evidence type="ECO:0000313" key="3">
    <source>
        <dbReference type="Proteomes" id="UP000593875"/>
    </source>
</evidence>